<sequence length="51" mass="5908">VMPSGKHSIHLQAFHGNYWQRLPEIACQQYHQAAKDVISPKILQCEVKCFK</sequence>
<evidence type="ECO:0000313" key="1">
    <source>
        <dbReference type="EMBL" id="GBP67392.1"/>
    </source>
</evidence>
<dbReference type="OrthoDB" id="616263at2759"/>
<keyword evidence="2" id="KW-1185">Reference proteome</keyword>
<reference evidence="1 2" key="1">
    <citation type="journal article" date="2019" name="Commun. Biol.">
        <title>The bagworm genome reveals a unique fibroin gene that provides high tensile strength.</title>
        <authorList>
            <person name="Kono N."/>
            <person name="Nakamura H."/>
            <person name="Ohtoshi R."/>
            <person name="Tomita M."/>
            <person name="Numata K."/>
            <person name="Arakawa K."/>
        </authorList>
    </citation>
    <scope>NUCLEOTIDE SEQUENCE [LARGE SCALE GENOMIC DNA]</scope>
</reference>
<feature type="non-terminal residue" evidence="1">
    <location>
        <position position="1"/>
    </location>
</feature>
<evidence type="ECO:0000313" key="2">
    <source>
        <dbReference type="Proteomes" id="UP000299102"/>
    </source>
</evidence>
<gene>
    <name evidence="1" type="ORF">EVAR_47109_1</name>
</gene>
<dbReference type="Proteomes" id="UP000299102">
    <property type="component" value="Unassembled WGS sequence"/>
</dbReference>
<organism evidence="1 2">
    <name type="scientific">Eumeta variegata</name>
    <name type="common">Bagworm moth</name>
    <name type="synonym">Eumeta japonica</name>
    <dbReference type="NCBI Taxonomy" id="151549"/>
    <lineage>
        <taxon>Eukaryota</taxon>
        <taxon>Metazoa</taxon>
        <taxon>Ecdysozoa</taxon>
        <taxon>Arthropoda</taxon>
        <taxon>Hexapoda</taxon>
        <taxon>Insecta</taxon>
        <taxon>Pterygota</taxon>
        <taxon>Neoptera</taxon>
        <taxon>Endopterygota</taxon>
        <taxon>Lepidoptera</taxon>
        <taxon>Glossata</taxon>
        <taxon>Ditrysia</taxon>
        <taxon>Tineoidea</taxon>
        <taxon>Psychidae</taxon>
        <taxon>Oiketicinae</taxon>
        <taxon>Eumeta</taxon>
    </lineage>
</organism>
<proteinExistence type="predicted"/>
<name>A0A4C1XWE4_EUMVA</name>
<comment type="caution">
    <text evidence="1">The sequence shown here is derived from an EMBL/GenBank/DDBJ whole genome shotgun (WGS) entry which is preliminary data.</text>
</comment>
<dbReference type="EMBL" id="BGZK01000983">
    <property type="protein sequence ID" value="GBP67392.1"/>
    <property type="molecule type" value="Genomic_DNA"/>
</dbReference>
<accession>A0A4C1XWE4</accession>
<dbReference type="AlphaFoldDB" id="A0A4C1XWE4"/>
<protein>
    <submittedName>
        <fullName evidence="1">Uncharacterized protein</fullName>
    </submittedName>
</protein>